<feature type="compositionally biased region" description="Basic residues" evidence="1">
    <location>
        <begin position="182"/>
        <end position="192"/>
    </location>
</feature>
<keyword evidence="3" id="KW-1185">Reference proteome</keyword>
<gene>
    <name evidence="2" type="ORF">Tco_0906466</name>
</gene>
<accession>A0ABQ5CJX7</accession>
<reference evidence="2" key="1">
    <citation type="journal article" date="2022" name="Int. J. Mol. Sci.">
        <title>Draft Genome of Tanacetum Coccineum: Genomic Comparison of Closely Related Tanacetum-Family Plants.</title>
        <authorList>
            <person name="Yamashiro T."/>
            <person name="Shiraishi A."/>
            <person name="Nakayama K."/>
            <person name="Satake H."/>
        </authorList>
    </citation>
    <scope>NUCLEOTIDE SEQUENCE</scope>
</reference>
<feature type="region of interest" description="Disordered" evidence="1">
    <location>
        <begin position="176"/>
        <end position="204"/>
    </location>
</feature>
<reference evidence="2" key="2">
    <citation type="submission" date="2022-01" db="EMBL/GenBank/DDBJ databases">
        <authorList>
            <person name="Yamashiro T."/>
            <person name="Shiraishi A."/>
            <person name="Satake H."/>
            <person name="Nakayama K."/>
        </authorList>
    </citation>
    <scope>NUCLEOTIDE SEQUENCE</scope>
</reference>
<organism evidence="2 3">
    <name type="scientific">Tanacetum coccineum</name>
    <dbReference type="NCBI Taxonomy" id="301880"/>
    <lineage>
        <taxon>Eukaryota</taxon>
        <taxon>Viridiplantae</taxon>
        <taxon>Streptophyta</taxon>
        <taxon>Embryophyta</taxon>
        <taxon>Tracheophyta</taxon>
        <taxon>Spermatophyta</taxon>
        <taxon>Magnoliopsida</taxon>
        <taxon>eudicotyledons</taxon>
        <taxon>Gunneridae</taxon>
        <taxon>Pentapetalae</taxon>
        <taxon>asterids</taxon>
        <taxon>campanulids</taxon>
        <taxon>Asterales</taxon>
        <taxon>Asteraceae</taxon>
        <taxon>Asteroideae</taxon>
        <taxon>Anthemideae</taxon>
        <taxon>Anthemidinae</taxon>
        <taxon>Tanacetum</taxon>
    </lineage>
</organism>
<evidence type="ECO:0000313" key="3">
    <source>
        <dbReference type="Proteomes" id="UP001151760"/>
    </source>
</evidence>
<comment type="caution">
    <text evidence="2">The sequence shown here is derived from an EMBL/GenBank/DDBJ whole genome shotgun (WGS) entry which is preliminary data.</text>
</comment>
<sequence>MAQQFEITELQAVDRRRQSVILDLLKADYRRQRQLVEALKIVKSLKTQMIELQRQQGPAKDPAKPELPEEASVDKGMNALFGSAPYQDFMKLSNPYSSGAQKSGMCPDETDKIESTSRRNCPSEEQDQGNGNAVARAYAVGVAGKTKQTNGNGSYRIPLGAKSNFSWRTEHILAIKETGDKSKKKPTCRPRPRNSTDRHNYPEVFPEDFARTKQRSTEEHLKIILGVVERKRSL</sequence>
<proteinExistence type="predicted"/>
<evidence type="ECO:0000313" key="2">
    <source>
        <dbReference type="EMBL" id="GJT26191.1"/>
    </source>
</evidence>
<dbReference type="EMBL" id="BQNB010014271">
    <property type="protein sequence ID" value="GJT26191.1"/>
    <property type="molecule type" value="Genomic_DNA"/>
</dbReference>
<name>A0ABQ5CJX7_9ASTR</name>
<protein>
    <submittedName>
        <fullName evidence="2">Uncharacterized protein</fullName>
    </submittedName>
</protein>
<dbReference type="Proteomes" id="UP001151760">
    <property type="component" value="Unassembled WGS sequence"/>
</dbReference>
<feature type="region of interest" description="Disordered" evidence="1">
    <location>
        <begin position="97"/>
        <end position="131"/>
    </location>
</feature>
<evidence type="ECO:0000256" key="1">
    <source>
        <dbReference type="SAM" id="MobiDB-lite"/>
    </source>
</evidence>